<dbReference type="Pfam" id="PF13556">
    <property type="entry name" value="HTH_30"/>
    <property type="match status" value="2"/>
</dbReference>
<dbReference type="InterPro" id="IPR025736">
    <property type="entry name" value="PucR_C-HTH_dom"/>
</dbReference>
<accession>A0A7H8NMK2</accession>
<dbReference type="EMBL" id="CP054929">
    <property type="protein sequence ID" value="QKW54728.1"/>
    <property type="molecule type" value="Genomic_DNA"/>
</dbReference>
<organism evidence="2 3">
    <name type="scientific">Streptomyces buecherae</name>
    <dbReference type="NCBI Taxonomy" id="2763006"/>
    <lineage>
        <taxon>Bacteria</taxon>
        <taxon>Bacillati</taxon>
        <taxon>Actinomycetota</taxon>
        <taxon>Actinomycetes</taxon>
        <taxon>Kitasatosporales</taxon>
        <taxon>Streptomycetaceae</taxon>
        <taxon>Streptomyces</taxon>
    </lineage>
</organism>
<feature type="domain" description="PucR C-terminal helix-turn-helix" evidence="1">
    <location>
        <begin position="406"/>
        <end position="460"/>
    </location>
</feature>
<reference evidence="2 3" key="1">
    <citation type="submission" date="2020-06" db="EMBL/GenBank/DDBJ databases">
        <title>Genome mining for natural products.</title>
        <authorList>
            <person name="Zhang B."/>
            <person name="Shi J."/>
            <person name="Ge H."/>
        </authorList>
    </citation>
    <scope>NUCLEOTIDE SEQUENCE [LARGE SCALE GENOMIC DNA]</scope>
    <source>
        <strain evidence="2 3">NA00687</strain>
    </source>
</reference>
<evidence type="ECO:0000259" key="1">
    <source>
        <dbReference type="Pfam" id="PF13556"/>
    </source>
</evidence>
<proteinExistence type="predicted"/>
<gene>
    <name evidence="2" type="ORF">HUT08_23610</name>
</gene>
<dbReference type="InterPro" id="IPR042070">
    <property type="entry name" value="PucR_C-HTH_sf"/>
</dbReference>
<evidence type="ECO:0000313" key="3">
    <source>
        <dbReference type="Proteomes" id="UP000509303"/>
    </source>
</evidence>
<dbReference type="AlphaFoldDB" id="A0A7H8NMK2"/>
<keyword evidence="3" id="KW-1185">Reference proteome</keyword>
<dbReference type="PANTHER" id="PTHR33744">
    <property type="entry name" value="CARBOHYDRATE DIACID REGULATOR"/>
    <property type="match status" value="1"/>
</dbReference>
<dbReference type="Proteomes" id="UP000509303">
    <property type="component" value="Chromosome"/>
</dbReference>
<sequence>MTLSRLATKRGAVRAILEWLAHRTGGVATLIDADGTPAVTPAPPPSPALRAATDAVAGLHRRGTPSAVLSVPAAAGERAEPDGGSTVFLVSLTAGAAGAHAEAGPRRQAPYLVLIAPDGPGRRPGRPQVLLADAARTLGLCWRLEEADRDRVRVEAAEAHGREAVLHLLMVGSVPAAHRIAAALQPPLPQLAHVYVIECPGQRRYEIADRIAHAARGKAWIVPCPVRPTHLIALVPAVPEPAGRAGGAARAALDQGVASPARPPAGPAGDAAVGQVDDENCATDFRATFGELPHQSPALSRSARAGTAVETVGVRGLDRAIAERVPECLIGVSGEVALRETPIGYEQAFHALAVARTAPSGRASFQRDFDLTPLASPEGLRWAQELLAPCLHYVPPRRADPGGEELLGTLGSWLTFGSAASRHLKIHRNTLGARVRLIDELLGLDLGRLADQSAAWLALQLRGAPLPTPTDRPPASLEDLLGTPAAGVWAHAQLQPLERANLPSGTETVRAWLRADAKLPQAAGALGISLPGARKRLTRAEEALGRSLLHAPSAKYELWLAMRALKAL</sequence>
<protein>
    <submittedName>
        <fullName evidence="2">Helix-turn-helix domain-containing protein</fullName>
    </submittedName>
</protein>
<name>A0A7H8NMK2_9ACTN</name>
<feature type="domain" description="PucR C-terminal helix-turn-helix" evidence="1">
    <location>
        <begin position="507"/>
        <end position="564"/>
    </location>
</feature>
<evidence type="ECO:0000313" key="2">
    <source>
        <dbReference type="EMBL" id="QKW54728.1"/>
    </source>
</evidence>
<dbReference type="Gene3D" id="1.10.10.2840">
    <property type="entry name" value="PucR C-terminal helix-turn-helix domain"/>
    <property type="match status" value="2"/>
</dbReference>
<dbReference type="InterPro" id="IPR051448">
    <property type="entry name" value="CdaR-like_regulators"/>
</dbReference>